<dbReference type="FunFam" id="3.30.300.160:FF:000002">
    <property type="entry name" value="Type II secretion system protein E"/>
    <property type="match status" value="1"/>
</dbReference>
<dbReference type="SUPFAM" id="SSF52540">
    <property type="entry name" value="P-loop containing nucleoside triphosphate hydrolases"/>
    <property type="match status" value="1"/>
</dbReference>
<dbReference type="Pfam" id="PF00437">
    <property type="entry name" value="T2SSE"/>
    <property type="match status" value="1"/>
</dbReference>
<feature type="domain" description="Bacterial type II secretion system protein E" evidence="4">
    <location>
        <begin position="381"/>
        <end position="395"/>
    </location>
</feature>
<dbReference type="GO" id="GO:0016887">
    <property type="term" value="F:ATP hydrolysis activity"/>
    <property type="evidence" value="ECO:0007669"/>
    <property type="project" value="TreeGrafter"/>
</dbReference>
<dbReference type="Gene3D" id="3.30.300.160">
    <property type="entry name" value="Type II secretion system, protein E, N-terminal domain"/>
    <property type="match status" value="1"/>
</dbReference>
<proteinExistence type="inferred from homology"/>
<dbReference type="EMBL" id="MBEW02000002">
    <property type="protein sequence ID" value="RDY22040.1"/>
    <property type="molecule type" value="Genomic_DNA"/>
</dbReference>
<dbReference type="InterPro" id="IPR003593">
    <property type="entry name" value="AAA+_ATPase"/>
</dbReference>
<comment type="similarity">
    <text evidence="1">Belongs to the GSP E family.</text>
</comment>
<name>A0A371INN3_9FIRM</name>
<dbReference type="STRING" id="1871336.BBG48_08540"/>
<protein>
    <submittedName>
        <fullName evidence="5">Type II secretion system protein GspE</fullName>
    </submittedName>
</protein>
<evidence type="ECO:0000256" key="2">
    <source>
        <dbReference type="ARBA" id="ARBA00022741"/>
    </source>
</evidence>
<dbReference type="InterPro" id="IPR001482">
    <property type="entry name" value="T2SS/T4SS_dom"/>
</dbReference>
<organism evidence="5 6">
    <name type="scientific">Criibacterium bergeronii</name>
    <dbReference type="NCBI Taxonomy" id="1871336"/>
    <lineage>
        <taxon>Bacteria</taxon>
        <taxon>Bacillati</taxon>
        <taxon>Bacillota</taxon>
        <taxon>Clostridia</taxon>
        <taxon>Peptostreptococcales</taxon>
        <taxon>Filifactoraceae</taxon>
        <taxon>Criibacterium</taxon>
    </lineage>
</organism>
<dbReference type="CDD" id="cd01129">
    <property type="entry name" value="PulE-GspE-like"/>
    <property type="match status" value="1"/>
</dbReference>
<evidence type="ECO:0000259" key="4">
    <source>
        <dbReference type="PROSITE" id="PS00662"/>
    </source>
</evidence>
<keyword evidence="3" id="KW-0067">ATP-binding</keyword>
<dbReference type="SMART" id="SM00382">
    <property type="entry name" value="AAA"/>
    <property type="match status" value="1"/>
</dbReference>
<dbReference type="FunFam" id="3.40.50.300:FF:000398">
    <property type="entry name" value="Type IV pilus assembly ATPase PilB"/>
    <property type="match status" value="1"/>
</dbReference>
<evidence type="ECO:0000313" key="6">
    <source>
        <dbReference type="Proteomes" id="UP000093352"/>
    </source>
</evidence>
<dbReference type="GO" id="GO:0005524">
    <property type="term" value="F:ATP binding"/>
    <property type="evidence" value="ECO:0007669"/>
    <property type="project" value="UniProtKB-KW"/>
</dbReference>
<sequence>MMQRKRRLGDILVESGAITQSQLEKALAVQKKTRMKLGETLVEEKILTEEKLLKVLEYQLGIPYLNLNEMQVDKKAVNLINRTIAKKYNVIPVKMQKGKLILAMSDPLDILAIDDVRLISGMDVDVAIASKADIQKAINANYSTSEVASKAAKEFSEEMKQNTVAQQQADEEDAGVTNAPMVRLVNSIIAQAATLNASDIHIEPFENLVRIRYRIDGDLQEVMTPDKNTHLAIVTRIKIMGKMDIAERRIPQDGRIETTVDGRLVDLRISILPTVYGEKVVIRLLYRDSINVSKADLGFTDYNLQLFDKIIKAPEGIILVTGPTGSGKSTTLYTVLRELNDIKKNIITVEDPVEYRLSGVNQVQVNAKAGLTFASGLRSILRQDPDIVMVGEIRDNETVEIAIRASITGHLVLSTLHTNDTASTVSRLEDMGVEPFMVSTSVVGIIAQRLVKRLCPKCKKEHLTTPDEMKMLKITEPIQIYEPVGCNYCSNTGYSGRIAIHEIMVLDREVKSLINNRASVEEIKQKCIQKGMKTLNMTAGELVVQGITSLEQMLKVTYSVDEI</sequence>
<evidence type="ECO:0000313" key="5">
    <source>
        <dbReference type="EMBL" id="RDY22040.1"/>
    </source>
</evidence>
<dbReference type="InterPro" id="IPR007831">
    <property type="entry name" value="T2SS_GspE_N"/>
</dbReference>
<dbReference type="GO" id="GO:0005886">
    <property type="term" value="C:plasma membrane"/>
    <property type="evidence" value="ECO:0007669"/>
    <property type="project" value="TreeGrafter"/>
</dbReference>
<keyword evidence="2" id="KW-0547">Nucleotide-binding</keyword>
<dbReference type="InterPro" id="IPR037257">
    <property type="entry name" value="T2SS_E_N_sf"/>
</dbReference>
<dbReference type="PANTHER" id="PTHR30258:SF1">
    <property type="entry name" value="PROTEIN TRANSPORT PROTEIN HOFB HOMOLOG"/>
    <property type="match status" value="1"/>
</dbReference>
<dbReference type="Gene3D" id="3.40.50.300">
    <property type="entry name" value="P-loop containing nucleotide triphosphate hydrolases"/>
    <property type="match status" value="1"/>
</dbReference>
<dbReference type="SUPFAM" id="SSF160246">
    <property type="entry name" value="EspE N-terminal domain-like"/>
    <property type="match status" value="1"/>
</dbReference>
<dbReference type="PROSITE" id="PS00662">
    <property type="entry name" value="T2SP_E"/>
    <property type="match status" value="1"/>
</dbReference>
<dbReference type="Pfam" id="PF05157">
    <property type="entry name" value="MshEN"/>
    <property type="match status" value="1"/>
</dbReference>
<evidence type="ECO:0000256" key="3">
    <source>
        <dbReference type="ARBA" id="ARBA00022840"/>
    </source>
</evidence>
<evidence type="ECO:0000256" key="1">
    <source>
        <dbReference type="ARBA" id="ARBA00006611"/>
    </source>
</evidence>
<dbReference type="AlphaFoldDB" id="A0A371INN3"/>
<gene>
    <name evidence="5" type="ORF">BBG48_001470</name>
</gene>
<reference evidence="5 6" key="1">
    <citation type="journal article" date="2016" name="Genome Announc.">
        <title>Draft Genome Sequence of Criibacterium bergeronii gen. nov., sp. nov., Strain CCRI-22567T, Isolated from a Vaginal Sample from a Woman with Bacterial Vaginosis.</title>
        <authorList>
            <person name="Maheux A.F."/>
            <person name="Berube E."/>
            <person name="Boudreau D.K."/>
            <person name="Raymond F."/>
            <person name="Corbeil J."/>
            <person name="Roy P.H."/>
            <person name="Boissinot M."/>
            <person name="Omar R.F."/>
        </authorList>
    </citation>
    <scope>NUCLEOTIDE SEQUENCE [LARGE SCALE GENOMIC DNA]</scope>
    <source>
        <strain evidence="5 6">CCRI-22567</strain>
    </source>
</reference>
<keyword evidence="6" id="KW-1185">Reference proteome</keyword>
<comment type="caution">
    <text evidence="5">The sequence shown here is derived from an EMBL/GenBank/DDBJ whole genome shotgun (WGS) entry which is preliminary data.</text>
</comment>
<dbReference type="FunFam" id="3.30.450.90:FF:000001">
    <property type="entry name" value="Type II secretion system ATPase GspE"/>
    <property type="match status" value="1"/>
</dbReference>
<accession>A0A371INN3</accession>
<dbReference type="Gene3D" id="3.30.450.90">
    <property type="match status" value="1"/>
</dbReference>
<dbReference type="PANTHER" id="PTHR30258">
    <property type="entry name" value="TYPE II SECRETION SYSTEM PROTEIN GSPE-RELATED"/>
    <property type="match status" value="1"/>
</dbReference>
<dbReference type="InterPro" id="IPR027417">
    <property type="entry name" value="P-loop_NTPase"/>
</dbReference>
<dbReference type="Proteomes" id="UP000093352">
    <property type="component" value="Unassembled WGS sequence"/>
</dbReference>